<reference evidence="3 4" key="1">
    <citation type="journal article" date="2011" name="G3 (Bethesda)">
        <title>Genome evolution in the Eremothecium clade of the Saccharomyces complex revealed by comparative genomics.</title>
        <authorList>
            <person name="Wendland J."/>
            <person name="Walther A."/>
        </authorList>
    </citation>
    <scope>NUCLEOTIDE SEQUENCE [LARGE SCALE GENOMIC DNA]</scope>
    <source>
        <strain evidence="4">CBS 270.75 / DBVPG 7215 / KCTC 17166 / NRRL Y-17582</strain>
    </source>
</reference>
<dbReference type="GO" id="GO:0006338">
    <property type="term" value="P:chromatin remodeling"/>
    <property type="evidence" value="ECO:0007669"/>
    <property type="project" value="TreeGrafter"/>
</dbReference>
<dbReference type="GO" id="GO:0003682">
    <property type="term" value="F:chromatin binding"/>
    <property type="evidence" value="ECO:0007669"/>
    <property type="project" value="TreeGrafter"/>
</dbReference>
<name>I6NCQ4_ERECY</name>
<dbReference type="STRING" id="931890.I6NCQ4"/>
<feature type="region of interest" description="Disordered" evidence="1">
    <location>
        <begin position="180"/>
        <end position="201"/>
    </location>
</feature>
<dbReference type="EMBL" id="CP002501">
    <property type="protein sequence ID" value="AET39846.1"/>
    <property type="molecule type" value="Genomic_DNA"/>
</dbReference>
<dbReference type="PROSITE" id="PS50934">
    <property type="entry name" value="SWIRM"/>
    <property type="match status" value="1"/>
</dbReference>
<evidence type="ECO:0000313" key="4">
    <source>
        <dbReference type="Proteomes" id="UP000006790"/>
    </source>
</evidence>
<dbReference type="InterPro" id="IPR036388">
    <property type="entry name" value="WH-like_DNA-bd_sf"/>
</dbReference>
<dbReference type="eggNOG" id="ENOG502R6VN">
    <property type="taxonomic scope" value="Eukaryota"/>
</dbReference>
<dbReference type="GO" id="GO:0006357">
    <property type="term" value="P:regulation of transcription by RNA polymerase II"/>
    <property type="evidence" value="ECO:0007669"/>
    <property type="project" value="TreeGrafter"/>
</dbReference>
<dbReference type="PANTHER" id="PTHR12374">
    <property type="entry name" value="TRANSCRIPTIONAL ADAPTOR 2 ADA2 -RELATED"/>
    <property type="match status" value="1"/>
</dbReference>
<dbReference type="Gene3D" id="1.10.10.10">
    <property type="entry name" value="Winged helix-like DNA-binding domain superfamily/Winged helix DNA-binding domain"/>
    <property type="match status" value="1"/>
</dbReference>
<dbReference type="OMA" id="YATHGFL"/>
<proteinExistence type="predicted"/>
<sequence>MEFNSPQPEQAQLHGHIHSKGATMLLNMLHQQVQAELNKGGSGSHGELSGHRGAKGESQMRSDGVSGVPVIGDGGIYIEGSGSIDLTLDENNLIPSPPLSPKVYQGEIGASLSHDAVSLDRVGMQKNTNLRGLDDAEQVSAGCGEIVVTPSWTTGMTTKRYRYATHGFLSQYRLMGYGNGGLTRPKRQPASSSSVVARRSAKYSKTYASGSDFDKVYRTRRVTKNAVNAAGEIEDMSSVPVPSRPSPRANRKPKKSHIHHGQHQLHSSPLASAKEVHSAPTYVPNMSWEKLPDYSPPLSTLPSNNNNKCLKVEWKGSSMDLSNDPLKHKLHPAELVLAQTLRLPCDLYLDSKRRLFCEKVHRLKQDMPFRRTDAQKACRIDVNKASRLFAAYEKIGWLDDDNFAKYL</sequence>
<dbReference type="FunCoup" id="I6NCQ4">
    <property type="interactions" value="115"/>
</dbReference>
<dbReference type="SUPFAM" id="SSF46689">
    <property type="entry name" value="Homeodomain-like"/>
    <property type="match status" value="1"/>
</dbReference>
<dbReference type="InterPro" id="IPR007526">
    <property type="entry name" value="SWIRM"/>
</dbReference>
<evidence type="ECO:0000259" key="2">
    <source>
        <dbReference type="PROSITE" id="PS50934"/>
    </source>
</evidence>
<feature type="region of interest" description="Disordered" evidence="1">
    <location>
        <begin position="233"/>
        <end position="278"/>
    </location>
</feature>
<dbReference type="KEGG" id="erc:Ecym_5055"/>
<dbReference type="OrthoDB" id="5598695at2759"/>
<evidence type="ECO:0000256" key="1">
    <source>
        <dbReference type="SAM" id="MobiDB-lite"/>
    </source>
</evidence>
<dbReference type="GeneID" id="11472898"/>
<dbReference type="FunFam" id="1.10.10.10:FF:000087">
    <property type="entry name" value="Transcriptional adapter 2"/>
    <property type="match status" value="1"/>
</dbReference>
<feature type="region of interest" description="Disordered" evidence="1">
    <location>
        <begin position="38"/>
        <end position="66"/>
    </location>
</feature>
<accession>I6NCQ4</accession>
<feature type="domain" description="SWIRM" evidence="2">
    <location>
        <begin position="310"/>
        <end position="407"/>
    </location>
</feature>
<dbReference type="HOGENOM" id="CLU_042442_0_0_1"/>
<dbReference type="GO" id="GO:0003713">
    <property type="term" value="F:transcription coactivator activity"/>
    <property type="evidence" value="ECO:0007669"/>
    <property type="project" value="TreeGrafter"/>
</dbReference>
<feature type="compositionally biased region" description="Basic residues" evidence="1">
    <location>
        <begin position="249"/>
        <end position="263"/>
    </location>
</feature>
<protein>
    <recommendedName>
        <fullName evidence="2">SWIRM domain-containing protein</fullName>
    </recommendedName>
</protein>
<feature type="compositionally biased region" description="Basic and acidic residues" evidence="1">
    <location>
        <begin position="48"/>
        <end position="60"/>
    </location>
</feature>
<dbReference type="RefSeq" id="XP_003646663.1">
    <property type="nucleotide sequence ID" value="XM_003646615.1"/>
</dbReference>
<dbReference type="Pfam" id="PF04433">
    <property type="entry name" value="SWIRM"/>
    <property type="match status" value="1"/>
</dbReference>
<dbReference type="AlphaFoldDB" id="I6NCQ4"/>
<dbReference type="InterPro" id="IPR009057">
    <property type="entry name" value="Homeodomain-like_sf"/>
</dbReference>
<gene>
    <name evidence="3" type="ordered locus">Ecym_5055</name>
</gene>
<dbReference type="Proteomes" id="UP000006790">
    <property type="component" value="Chromosome 5"/>
</dbReference>
<dbReference type="GO" id="GO:0070210">
    <property type="term" value="C:Rpd3L-Expanded complex"/>
    <property type="evidence" value="ECO:0007669"/>
    <property type="project" value="TreeGrafter"/>
</dbReference>
<keyword evidence="4" id="KW-1185">Reference proteome</keyword>
<dbReference type="InParanoid" id="I6NCQ4"/>
<dbReference type="PANTHER" id="PTHR12374:SF21">
    <property type="entry name" value="SWIRM DOMAIN-CONTAINING PROTEIN FUN19-RELATED"/>
    <property type="match status" value="1"/>
</dbReference>
<organism evidence="3 4">
    <name type="scientific">Eremothecium cymbalariae (strain CBS 270.75 / DBVPG 7215 / KCTC 17166 / NRRL Y-17582)</name>
    <name type="common">Yeast</name>
    <dbReference type="NCBI Taxonomy" id="931890"/>
    <lineage>
        <taxon>Eukaryota</taxon>
        <taxon>Fungi</taxon>
        <taxon>Dikarya</taxon>
        <taxon>Ascomycota</taxon>
        <taxon>Saccharomycotina</taxon>
        <taxon>Saccharomycetes</taxon>
        <taxon>Saccharomycetales</taxon>
        <taxon>Saccharomycetaceae</taxon>
        <taxon>Eremothecium</taxon>
    </lineage>
</organism>
<evidence type="ECO:0000313" key="3">
    <source>
        <dbReference type="EMBL" id="AET39846.1"/>
    </source>
</evidence>